<organism evidence="3 4">
    <name type="scientific">Strigamia maritima</name>
    <name type="common">European centipede</name>
    <name type="synonym">Geophilus maritimus</name>
    <dbReference type="NCBI Taxonomy" id="126957"/>
    <lineage>
        <taxon>Eukaryota</taxon>
        <taxon>Metazoa</taxon>
        <taxon>Ecdysozoa</taxon>
        <taxon>Arthropoda</taxon>
        <taxon>Myriapoda</taxon>
        <taxon>Chilopoda</taxon>
        <taxon>Pleurostigmophora</taxon>
        <taxon>Geophilomorpha</taxon>
        <taxon>Linotaeniidae</taxon>
        <taxon>Strigamia</taxon>
    </lineage>
</organism>
<evidence type="ECO:0000313" key="3">
    <source>
        <dbReference type="EnsemblMetazoa" id="SMAR015076-PA"/>
    </source>
</evidence>
<keyword evidence="1" id="KW-0175">Coiled coil</keyword>
<dbReference type="HOGENOM" id="CLU_732206_0_0_1"/>
<accession>T1JMJ6</accession>
<evidence type="ECO:0000256" key="2">
    <source>
        <dbReference type="SAM" id="MobiDB-lite"/>
    </source>
</evidence>
<evidence type="ECO:0000313" key="4">
    <source>
        <dbReference type="Proteomes" id="UP000014500"/>
    </source>
</evidence>
<dbReference type="EMBL" id="JH432114">
    <property type="status" value="NOT_ANNOTATED_CDS"/>
    <property type="molecule type" value="Genomic_DNA"/>
</dbReference>
<dbReference type="Proteomes" id="UP000014500">
    <property type="component" value="Unassembled WGS sequence"/>
</dbReference>
<name>T1JMJ6_STRMM</name>
<dbReference type="EnsemblMetazoa" id="SMAR015076-RA">
    <property type="protein sequence ID" value="SMAR015076-PA"/>
    <property type="gene ID" value="SMAR015076"/>
</dbReference>
<sequence length="378" mass="41946">MADMDEIESVKKLMEIGVVRNAKETLTRFYFDVKSGNGFVEFWCNSAEKTCVLVYNGSYPLLRIFNTPIRMADSCACAVLESAQHNLPLLLEVPVNTLATGCLRFVNSSIGQFALSSADTMLFVAEKTISFIPGISIIGANDSGAADVDKTHFIEPIKTIYNVLTYPLQITIRLVHASRNTIQQIQNQTSVEVNVFPPEEDKKKQIGLIARIAHLPLRGLHFVGMLAEKRSILRRQNSCEVSDISFENCQKEIESVDRKWKVLDDLEAEYEKEEMEIAESEENSDEELDLPAAPIRDLPKAPISDSPEQPELNQGENEEEKVEGGLRGGGTCIVHTASGVVRRGSSFRNEAQTTKTTIPTTTDIGQNTFCPILAFQSL</sequence>
<dbReference type="AlphaFoldDB" id="T1JMJ6"/>
<feature type="region of interest" description="Disordered" evidence="2">
    <location>
        <begin position="296"/>
        <end position="329"/>
    </location>
</feature>
<reference evidence="3" key="2">
    <citation type="submission" date="2015-02" db="UniProtKB">
        <authorList>
            <consortium name="EnsemblMetazoa"/>
        </authorList>
    </citation>
    <scope>IDENTIFICATION</scope>
</reference>
<feature type="coiled-coil region" evidence="1">
    <location>
        <begin position="263"/>
        <end position="290"/>
    </location>
</feature>
<reference evidence="4" key="1">
    <citation type="submission" date="2011-05" db="EMBL/GenBank/DDBJ databases">
        <authorList>
            <person name="Richards S.R."/>
            <person name="Qu J."/>
            <person name="Jiang H."/>
            <person name="Jhangiani S.N."/>
            <person name="Agravi P."/>
            <person name="Goodspeed R."/>
            <person name="Gross S."/>
            <person name="Mandapat C."/>
            <person name="Jackson L."/>
            <person name="Mathew T."/>
            <person name="Pu L."/>
            <person name="Thornton R."/>
            <person name="Saada N."/>
            <person name="Wilczek-Boney K.B."/>
            <person name="Lee S."/>
            <person name="Kovar C."/>
            <person name="Wu Y."/>
            <person name="Scherer S.E."/>
            <person name="Worley K.C."/>
            <person name="Muzny D.M."/>
            <person name="Gibbs R."/>
        </authorList>
    </citation>
    <scope>NUCLEOTIDE SEQUENCE</scope>
    <source>
        <strain evidence="4">Brora</strain>
    </source>
</reference>
<evidence type="ECO:0000256" key="1">
    <source>
        <dbReference type="SAM" id="Coils"/>
    </source>
</evidence>
<proteinExistence type="predicted"/>
<keyword evidence="4" id="KW-1185">Reference proteome</keyword>
<protein>
    <submittedName>
        <fullName evidence="3">Uncharacterized protein</fullName>
    </submittedName>
</protein>